<reference evidence="3" key="1">
    <citation type="journal article" date="2019" name="Int. J. Syst. Evol. Microbiol.">
        <title>The Global Catalogue of Microorganisms (GCM) 10K type strain sequencing project: providing services to taxonomists for standard genome sequencing and annotation.</title>
        <authorList>
            <consortium name="The Broad Institute Genomics Platform"/>
            <consortium name="The Broad Institute Genome Sequencing Center for Infectious Disease"/>
            <person name="Wu L."/>
            <person name="Ma J."/>
        </authorList>
    </citation>
    <scope>NUCLEOTIDE SEQUENCE [LARGE SCALE GENOMIC DNA]</scope>
    <source>
        <strain evidence="3">KACC 11904</strain>
    </source>
</reference>
<name>A0ABW0K7Y1_9BACL</name>
<keyword evidence="3" id="KW-1185">Reference proteome</keyword>
<evidence type="ECO:0008006" key="4">
    <source>
        <dbReference type="Google" id="ProtNLM"/>
    </source>
</evidence>
<protein>
    <recommendedName>
        <fullName evidence="4">Zinc ribbon domain-containing protein</fullName>
    </recommendedName>
</protein>
<dbReference type="RefSeq" id="WP_270878736.1">
    <property type="nucleotide sequence ID" value="NZ_JAQFVF010000021.1"/>
</dbReference>
<evidence type="ECO:0000256" key="1">
    <source>
        <dbReference type="SAM" id="Phobius"/>
    </source>
</evidence>
<dbReference type="EMBL" id="JBHSMJ010000012">
    <property type="protein sequence ID" value="MFC5448897.1"/>
    <property type="molecule type" value="Genomic_DNA"/>
</dbReference>
<evidence type="ECO:0000313" key="2">
    <source>
        <dbReference type="EMBL" id="MFC5448897.1"/>
    </source>
</evidence>
<keyword evidence="1" id="KW-0812">Transmembrane</keyword>
<keyword evidence="1" id="KW-1133">Transmembrane helix</keyword>
<sequence>MLKRCPQCHTEAQPRQFICDQCGLELQPNGTQLEALTYWSASKTGRTFKYAGTVLAGVALTVALHHIVPCVIGLALAAFLYMRDYK</sequence>
<feature type="transmembrane region" description="Helical" evidence="1">
    <location>
        <begin position="54"/>
        <end position="81"/>
    </location>
</feature>
<comment type="caution">
    <text evidence="2">The sequence shown here is derived from an EMBL/GenBank/DDBJ whole genome shotgun (WGS) entry which is preliminary data.</text>
</comment>
<proteinExistence type="predicted"/>
<dbReference type="Proteomes" id="UP001596044">
    <property type="component" value="Unassembled WGS sequence"/>
</dbReference>
<evidence type="ECO:0000313" key="3">
    <source>
        <dbReference type="Proteomes" id="UP001596044"/>
    </source>
</evidence>
<organism evidence="2 3">
    <name type="scientific">Paenibacillus aestuarii</name>
    <dbReference type="NCBI Taxonomy" id="516965"/>
    <lineage>
        <taxon>Bacteria</taxon>
        <taxon>Bacillati</taxon>
        <taxon>Bacillota</taxon>
        <taxon>Bacilli</taxon>
        <taxon>Bacillales</taxon>
        <taxon>Paenibacillaceae</taxon>
        <taxon>Paenibacillus</taxon>
    </lineage>
</organism>
<keyword evidence="1" id="KW-0472">Membrane</keyword>
<accession>A0ABW0K7Y1</accession>
<gene>
    <name evidence="2" type="ORF">ACFPOG_11520</name>
</gene>